<sequence>MMKNGLYLIGLYLTVTWVSGCGAPQTDPDTGSTVNPGVAEANATGPVTIVIDRGTGEETTETISDVADGETLESVMKRVESAEIKFRGSGTTAFVESIGDLGTTSGEGWTFTIDDEFASQGIGQLKLHPPTKIHWSYGGFE</sequence>
<dbReference type="Gene3D" id="2.170.130.30">
    <property type="match status" value="1"/>
</dbReference>
<comment type="caution">
    <text evidence="2">The sequence shown here is derived from an EMBL/GenBank/DDBJ whole genome shotgun (WGS) entry which is preliminary data.</text>
</comment>
<dbReference type="Proteomes" id="UP001239462">
    <property type="component" value="Unassembled WGS sequence"/>
</dbReference>
<gene>
    <name evidence="2" type="ORF">QTN89_14805</name>
</gene>
<evidence type="ECO:0000313" key="2">
    <source>
        <dbReference type="EMBL" id="MDM4016713.1"/>
    </source>
</evidence>
<protein>
    <submittedName>
        <fullName evidence="2">DUF4430 domain-containing protein</fullName>
    </submittedName>
</protein>
<accession>A0ABT7PJP8</accession>
<evidence type="ECO:0000259" key="1">
    <source>
        <dbReference type="Pfam" id="PF14478"/>
    </source>
</evidence>
<dbReference type="EMBL" id="JASZZN010000010">
    <property type="protein sequence ID" value="MDM4016713.1"/>
    <property type="molecule type" value="Genomic_DNA"/>
</dbReference>
<dbReference type="RefSeq" id="WP_289164357.1">
    <property type="nucleotide sequence ID" value="NZ_JASZZN010000010.1"/>
</dbReference>
<name>A0ABT7PJP8_9BACT</name>
<dbReference type="Pfam" id="PF14478">
    <property type="entry name" value="DUF4430"/>
    <property type="match status" value="1"/>
</dbReference>
<dbReference type="InterPro" id="IPR027954">
    <property type="entry name" value="Transcobalamin-like_C"/>
</dbReference>
<feature type="domain" description="Transcobalamin-like C-terminal" evidence="1">
    <location>
        <begin position="69"/>
        <end position="138"/>
    </location>
</feature>
<organism evidence="2 3">
    <name type="scientific">Roseiconus lacunae</name>
    <dbReference type="NCBI Taxonomy" id="2605694"/>
    <lineage>
        <taxon>Bacteria</taxon>
        <taxon>Pseudomonadati</taxon>
        <taxon>Planctomycetota</taxon>
        <taxon>Planctomycetia</taxon>
        <taxon>Pirellulales</taxon>
        <taxon>Pirellulaceae</taxon>
        <taxon>Roseiconus</taxon>
    </lineage>
</organism>
<proteinExistence type="predicted"/>
<reference evidence="2 3" key="1">
    <citation type="submission" date="2023-06" db="EMBL/GenBank/DDBJ databases">
        <title>Roseiconus lacunae JC819 isolated from Gulf of Mannar region, Tamil Nadu.</title>
        <authorList>
            <person name="Pk S."/>
            <person name="Ch S."/>
            <person name="Ch V.R."/>
        </authorList>
    </citation>
    <scope>NUCLEOTIDE SEQUENCE [LARGE SCALE GENOMIC DNA]</scope>
    <source>
        <strain evidence="2 3">JC819</strain>
    </source>
</reference>
<dbReference type="PROSITE" id="PS51257">
    <property type="entry name" value="PROKAR_LIPOPROTEIN"/>
    <property type="match status" value="1"/>
</dbReference>
<evidence type="ECO:0000313" key="3">
    <source>
        <dbReference type="Proteomes" id="UP001239462"/>
    </source>
</evidence>
<keyword evidence="3" id="KW-1185">Reference proteome</keyword>